<gene>
    <name evidence="2" type="ORF">HIJ39_16295</name>
</gene>
<feature type="domain" description="AAA+ ATPase" evidence="1">
    <location>
        <begin position="42"/>
        <end position="194"/>
    </location>
</feature>
<dbReference type="PANTHER" id="PTHR35894:SF1">
    <property type="entry name" value="PHOSPHORIBULOKINASE _ URIDINE KINASE FAMILY"/>
    <property type="match status" value="1"/>
</dbReference>
<dbReference type="SMART" id="SM00382">
    <property type="entry name" value="AAA"/>
    <property type="match status" value="1"/>
</dbReference>
<proteinExistence type="predicted"/>
<dbReference type="RefSeq" id="WP_169101554.1">
    <property type="nucleotide sequence ID" value="NZ_JABBVZ010000072.1"/>
</dbReference>
<dbReference type="Pfam" id="PF13401">
    <property type="entry name" value="AAA_22"/>
    <property type="match status" value="1"/>
</dbReference>
<dbReference type="InterPro" id="IPR003593">
    <property type="entry name" value="AAA+_ATPase"/>
</dbReference>
<dbReference type="EMBL" id="JABBVZ010000072">
    <property type="protein sequence ID" value="NMP23895.1"/>
    <property type="molecule type" value="Genomic_DNA"/>
</dbReference>
<dbReference type="Gene3D" id="3.40.50.300">
    <property type="entry name" value="P-loop containing nucleotide triphosphate hydrolases"/>
    <property type="match status" value="1"/>
</dbReference>
<dbReference type="SUPFAM" id="SSF52540">
    <property type="entry name" value="P-loop containing nucleoside triphosphate hydrolases"/>
    <property type="match status" value="1"/>
</dbReference>
<dbReference type="AlphaFoldDB" id="A0A7Y0L7L3"/>
<evidence type="ECO:0000313" key="2">
    <source>
        <dbReference type="EMBL" id="NMP23895.1"/>
    </source>
</evidence>
<evidence type="ECO:0000313" key="3">
    <source>
        <dbReference type="Proteomes" id="UP000533476"/>
    </source>
</evidence>
<dbReference type="InterPro" id="IPR052026">
    <property type="entry name" value="ExeA_AAA_ATPase_DNA-bind"/>
</dbReference>
<evidence type="ECO:0000259" key="1">
    <source>
        <dbReference type="SMART" id="SM00382"/>
    </source>
</evidence>
<dbReference type="Proteomes" id="UP000533476">
    <property type="component" value="Unassembled WGS sequence"/>
</dbReference>
<protein>
    <submittedName>
        <fullName evidence="2">AAA family ATPase</fullName>
    </submittedName>
</protein>
<keyword evidence="3" id="KW-1185">Reference proteome</keyword>
<dbReference type="CDD" id="cd00009">
    <property type="entry name" value="AAA"/>
    <property type="match status" value="1"/>
</dbReference>
<reference evidence="2 3" key="1">
    <citation type="submission" date="2020-04" db="EMBL/GenBank/DDBJ databases">
        <authorList>
            <person name="Zhang R."/>
            <person name="Schippers A."/>
        </authorList>
    </citation>
    <scope>NUCLEOTIDE SEQUENCE [LARGE SCALE GENOMIC DNA]</scope>
    <source>
        <strain evidence="2 3">DSM 109850</strain>
    </source>
</reference>
<dbReference type="InterPro" id="IPR049945">
    <property type="entry name" value="AAA_22"/>
</dbReference>
<name>A0A7Y0L7L3_9FIRM</name>
<dbReference type="PANTHER" id="PTHR35894">
    <property type="entry name" value="GENERAL SECRETION PATHWAY PROTEIN A-RELATED"/>
    <property type="match status" value="1"/>
</dbReference>
<dbReference type="InterPro" id="IPR027417">
    <property type="entry name" value="P-loop_NTPase"/>
</dbReference>
<organism evidence="2 3">
    <name type="scientific">Sulfobacillus harzensis</name>
    <dbReference type="NCBI Taxonomy" id="2729629"/>
    <lineage>
        <taxon>Bacteria</taxon>
        <taxon>Bacillati</taxon>
        <taxon>Bacillota</taxon>
        <taxon>Clostridia</taxon>
        <taxon>Eubacteriales</taxon>
        <taxon>Clostridiales Family XVII. Incertae Sedis</taxon>
        <taxon>Sulfobacillus</taxon>
    </lineage>
</organism>
<comment type="caution">
    <text evidence="2">The sequence shown here is derived from an EMBL/GenBank/DDBJ whole genome shotgun (WGS) entry which is preliminary data.</text>
</comment>
<accession>A0A7Y0L7L3</accession>
<dbReference type="GO" id="GO:0016887">
    <property type="term" value="F:ATP hydrolysis activity"/>
    <property type="evidence" value="ECO:0007669"/>
    <property type="project" value="InterPro"/>
</dbReference>
<sequence>MNWWQYFGARRAPFPRDPAPEAVFPTPALAECRARLDHILAERGVWVLTGESGLGKTTLMRTLVQALNPNQYHPLYLAVAEDWTTRTLYRQLAYDLNLPIPHRPLETQRAVRQALWTETTQHGRLPVIVLDESHWLAPAVLQALRTLVNFAMDTTAPLALILVGHTELRHKLALQPLEAFRERVTMAFHVPPFTAAEPADYLIHQLRQVGIDRPVFTDAAVNAAHEWAQGRPRRLNAWARACLLAAFVAQQTVIDDGIVATAQAELQWTQPLTPKGGRPA</sequence>